<evidence type="ECO:0000259" key="1">
    <source>
        <dbReference type="Pfam" id="PF07734"/>
    </source>
</evidence>
<dbReference type="OMA" id="LMENREG"/>
<proteinExistence type="predicted"/>
<reference evidence="4" key="3">
    <citation type="submission" date="2015-04" db="UniProtKB">
        <authorList>
            <consortium name="EnsemblPlants"/>
        </authorList>
    </citation>
    <scope>IDENTIFICATION</scope>
    <source>
        <strain evidence="4">cv. Jemalong A17</strain>
    </source>
</reference>
<dbReference type="KEGG" id="mtr:11445839"/>
<reference evidence="3" key="5">
    <citation type="journal article" date="2018" name="Nat. Plants">
        <title>Whole-genome landscape of Medicago truncatula symbiotic genes.</title>
        <authorList>
            <person name="Pecrix Y."/>
            <person name="Gamas P."/>
            <person name="Carrere S."/>
        </authorList>
    </citation>
    <scope>NUCLEOTIDE SEQUENCE</scope>
    <source>
        <tissue evidence="3">Leaves</tissue>
    </source>
</reference>
<dbReference type="HOGENOM" id="CLU_027176_5_0_1"/>
<dbReference type="Proteomes" id="UP000265566">
    <property type="component" value="Chromosome 4"/>
</dbReference>
<evidence type="ECO:0000313" key="6">
    <source>
        <dbReference type="Proteomes" id="UP000265566"/>
    </source>
</evidence>
<dbReference type="EMBL" id="CM001220">
    <property type="protein sequence ID" value="AES92463.1"/>
    <property type="molecule type" value="Genomic_DNA"/>
</dbReference>
<dbReference type="STRING" id="3880.G7JFI0"/>
<dbReference type="PaxDb" id="3880-AES92463"/>
<reference evidence="2 5" key="1">
    <citation type="journal article" date="2011" name="Nature">
        <title>The Medicago genome provides insight into the evolution of rhizobial symbioses.</title>
        <authorList>
            <person name="Young N.D."/>
            <person name="Debelle F."/>
            <person name="Oldroyd G.E."/>
            <person name="Geurts R."/>
            <person name="Cannon S.B."/>
            <person name="Udvardi M.K."/>
            <person name="Benedito V.A."/>
            <person name="Mayer K.F."/>
            <person name="Gouzy J."/>
            <person name="Schoof H."/>
            <person name="Van de Peer Y."/>
            <person name="Proost S."/>
            <person name="Cook D.R."/>
            <person name="Meyers B.C."/>
            <person name="Spannagl M."/>
            <person name="Cheung F."/>
            <person name="De Mita S."/>
            <person name="Krishnakumar V."/>
            <person name="Gundlach H."/>
            <person name="Zhou S."/>
            <person name="Mudge J."/>
            <person name="Bharti A.K."/>
            <person name="Murray J.D."/>
            <person name="Naoumkina M.A."/>
            <person name="Rosen B."/>
            <person name="Silverstein K.A."/>
            <person name="Tang H."/>
            <person name="Rombauts S."/>
            <person name="Zhao P.X."/>
            <person name="Zhou P."/>
            <person name="Barbe V."/>
            <person name="Bardou P."/>
            <person name="Bechner M."/>
            <person name="Bellec A."/>
            <person name="Berger A."/>
            <person name="Berges H."/>
            <person name="Bidwell S."/>
            <person name="Bisseling T."/>
            <person name="Choisne N."/>
            <person name="Couloux A."/>
            <person name="Denny R."/>
            <person name="Deshpande S."/>
            <person name="Dai X."/>
            <person name="Doyle J.J."/>
            <person name="Dudez A.M."/>
            <person name="Farmer A.D."/>
            <person name="Fouteau S."/>
            <person name="Franken C."/>
            <person name="Gibelin C."/>
            <person name="Gish J."/>
            <person name="Goldstein S."/>
            <person name="Gonzalez A.J."/>
            <person name="Green P.J."/>
            <person name="Hallab A."/>
            <person name="Hartog M."/>
            <person name="Hua A."/>
            <person name="Humphray S.J."/>
            <person name="Jeong D.H."/>
            <person name="Jing Y."/>
            <person name="Jocker A."/>
            <person name="Kenton S.M."/>
            <person name="Kim D.J."/>
            <person name="Klee K."/>
            <person name="Lai H."/>
            <person name="Lang C."/>
            <person name="Lin S."/>
            <person name="Macmil S.L."/>
            <person name="Magdelenat G."/>
            <person name="Matthews L."/>
            <person name="McCorrison J."/>
            <person name="Monaghan E.L."/>
            <person name="Mun J.H."/>
            <person name="Najar F.Z."/>
            <person name="Nicholson C."/>
            <person name="Noirot C."/>
            <person name="O'Bleness M."/>
            <person name="Paule C.R."/>
            <person name="Poulain J."/>
            <person name="Prion F."/>
            <person name="Qin B."/>
            <person name="Qu C."/>
            <person name="Retzel E.F."/>
            <person name="Riddle C."/>
            <person name="Sallet E."/>
            <person name="Samain S."/>
            <person name="Samson N."/>
            <person name="Sanders I."/>
            <person name="Saurat O."/>
            <person name="Scarpelli C."/>
            <person name="Schiex T."/>
            <person name="Segurens B."/>
            <person name="Severin A.J."/>
            <person name="Sherrier D.J."/>
            <person name="Shi R."/>
            <person name="Sims S."/>
            <person name="Singer S.R."/>
            <person name="Sinharoy S."/>
            <person name="Sterck L."/>
            <person name="Viollet A."/>
            <person name="Wang B.B."/>
            <person name="Wang K."/>
            <person name="Wang M."/>
            <person name="Wang X."/>
            <person name="Warfsmann J."/>
            <person name="Weissenbach J."/>
            <person name="White D.D."/>
            <person name="White J.D."/>
            <person name="Wiley G.B."/>
            <person name="Wincker P."/>
            <person name="Xing Y."/>
            <person name="Yang L."/>
            <person name="Yao Z."/>
            <person name="Ying F."/>
            <person name="Zhai J."/>
            <person name="Zhou L."/>
            <person name="Zuber A."/>
            <person name="Denarie J."/>
            <person name="Dixon R.A."/>
            <person name="May G.D."/>
            <person name="Schwartz D.C."/>
            <person name="Rogers J."/>
            <person name="Quetier F."/>
            <person name="Town C.D."/>
            <person name="Roe B.A."/>
        </authorList>
    </citation>
    <scope>NUCLEOTIDE SEQUENCE [LARGE SCALE GENOMIC DNA]</scope>
    <source>
        <strain evidence="2">A17</strain>
        <strain evidence="4 5">cv. Jemalong A17</strain>
    </source>
</reference>
<evidence type="ECO:0000313" key="3">
    <source>
        <dbReference type="EMBL" id="RHN64853.1"/>
    </source>
</evidence>
<evidence type="ECO:0000313" key="4">
    <source>
        <dbReference type="EnsemblPlants" id="AES92463"/>
    </source>
</evidence>
<name>G7JFI0_MEDTR</name>
<dbReference type="EnsemblPlants" id="AES92463">
    <property type="protein sequence ID" value="AES92463"/>
    <property type="gene ID" value="MTR_4g130330"/>
</dbReference>
<reference evidence="2 5" key="2">
    <citation type="journal article" date="2014" name="BMC Genomics">
        <title>An improved genome release (version Mt4.0) for the model legume Medicago truncatula.</title>
        <authorList>
            <person name="Tang H."/>
            <person name="Krishnakumar V."/>
            <person name="Bidwell S."/>
            <person name="Rosen B."/>
            <person name="Chan A."/>
            <person name="Zhou S."/>
            <person name="Gentzbittel L."/>
            <person name="Childs K.L."/>
            <person name="Yandell M."/>
            <person name="Gundlach H."/>
            <person name="Mayer K.F."/>
            <person name="Schwartz D.C."/>
            <person name="Town C.D."/>
        </authorList>
    </citation>
    <scope>GENOME REANNOTATION</scope>
    <source>
        <strain evidence="4 5">cv. Jemalong A17</strain>
    </source>
</reference>
<keyword evidence="5" id="KW-1185">Reference proteome</keyword>
<dbReference type="InterPro" id="IPR036047">
    <property type="entry name" value="F-box-like_dom_sf"/>
</dbReference>
<evidence type="ECO:0000313" key="2">
    <source>
        <dbReference type="EMBL" id="AES92463.1"/>
    </source>
</evidence>
<reference evidence="6" key="4">
    <citation type="journal article" date="2018" name="Nat. Plants">
        <title>Whole-genome landscape of Medicago truncatula symbiotic genes.</title>
        <authorList>
            <person name="Pecrix Y."/>
            <person name="Staton S.E."/>
            <person name="Sallet E."/>
            <person name="Lelandais-Briere C."/>
            <person name="Moreau S."/>
            <person name="Carrere S."/>
            <person name="Blein T."/>
            <person name="Jardinaud M.F."/>
            <person name="Latrasse D."/>
            <person name="Zouine M."/>
            <person name="Zahm M."/>
            <person name="Kreplak J."/>
            <person name="Mayjonade B."/>
            <person name="Satge C."/>
            <person name="Perez M."/>
            <person name="Cauet S."/>
            <person name="Marande W."/>
            <person name="Chantry-Darmon C."/>
            <person name="Lopez-Roques C."/>
            <person name="Bouchez O."/>
            <person name="Berard A."/>
            <person name="Debelle F."/>
            <person name="Munos S."/>
            <person name="Bendahmane A."/>
            <person name="Berges H."/>
            <person name="Niebel A."/>
            <person name="Buitink J."/>
            <person name="Frugier F."/>
            <person name="Benhamed M."/>
            <person name="Crespi M."/>
            <person name="Gouzy J."/>
            <person name="Gamas P."/>
        </authorList>
    </citation>
    <scope>NUCLEOTIDE SEQUENCE [LARGE SCALE GENOMIC DNA]</scope>
    <source>
        <strain evidence="6">cv. Jemalong A17</strain>
    </source>
</reference>
<dbReference type="PANTHER" id="PTHR31672:SF13">
    <property type="entry name" value="F-BOX PROTEIN CPR30-LIKE"/>
    <property type="match status" value="1"/>
</dbReference>
<dbReference type="AlphaFoldDB" id="G7JFI0"/>
<organism evidence="2 5">
    <name type="scientific">Medicago truncatula</name>
    <name type="common">Barrel medic</name>
    <name type="synonym">Medicago tribuloides</name>
    <dbReference type="NCBI Taxonomy" id="3880"/>
    <lineage>
        <taxon>Eukaryota</taxon>
        <taxon>Viridiplantae</taxon>
        <taxon>Streptophyta</taxon>
        <taxon>Embryophyta</taxon>
        <taxon>Tracheophyta</taxon>
        <taxon>Spermatophyta</taxon>
        <taxon>Magnoliopsida</taxon>
        <taxon>eudicotyledons</taxon>
        <taxon>Gunneridae</taxon>
        <taxon>Pentapetalae</taxon>
        <taxon>rosids</taxon>
        <taxon>fabids</taxon>
        <taxon>Fabales</taxon>
        <taxon>Fabaceae</taxon>
        <taxon>Papilionoideae</taxon>
        <taxon>50 kb inversion clade</taxon>
        <taxon>NPAAA clade</taxon>
        <taxon>Hologalegina</taxon>
        <taxon>IRL clade</taxon>
        <taxon>Trifolieae</taxon>
        <taxon>Medicago</taxon>
    </lineage>
</organism>
<feature type="domain" description="F-box associated beta-propeller type 1" evidence="1">
    <location>
        <begin position="103"/>
        <end position="355"/>
    </location>
</feature>
<dbReference type="InterPro" id="IPR050796">
    <property type="entry name" value="SCF_F-box_component"/>
</dbReference>
<accession>G7JFI0</accession>
<dbReference type="InterPro" id="IPR006527">
    <property type="entry name" value="F-box-assoc_dom_typ1"/>
</dbReference>
<dbReference type="Gramene" id="rna27719">
    <property type="protein sequence ID" value="RHN64853.1"/>
    <property type="gene ID" value="gene27719"/>
</dbReference>
<protein>
    <submittedName>
        <fullName evidence="2">F-box protein interaction domain protein</fullName>
    </submittedName>
    <submittedName>
        <fullName evidence="3">Putative F-box domain-containing protein</fullName>
    </submittedName>
</protein>
<dbReference type="PANTHER" id="PTHR31672">
    <property type="entry name" value="BNACNNG10540D PROTEIN"/>
    <property type="match status" value="1"/>
</dbReference>
<dbReference type="InterPro" id="IPR017451">
    <property type="entry name" value="F-box-assoc_interact_dom"/>
</dbReference>
<gene>
    <name evidence="4" type="primary">11445839</name>
    <name evidence="2" type="ordered locus">MTR_4g130330</name>
    <name evidence="3" type="ORF">MtrunA17_Chr4g0073581</name>
</gene>
<dbReference type="Proteomes" id="UP000002051">
    <property type="component" value="Chromosome 4"/>
</dbReference>
<sequence length="392" mass="45232">MESSAYIPDDISFSILSKLPLKSFKRFECVRRSWSLLFQTQQFIRTFLFNSHRFSYYNGSSLLLRDFEFGKNDFYSIFGERFQNKVKLDFPNPFANHCDFVILGFGSVNGIICLHEDDYYGKTVLWNPSTNTIKLIPPTPNEFIESSISNSNVEDFVRIIDTYYNHGFGYDELINDYKLICYVCIDVEYADHGVMSLDSFWEIYSLRTNSWRILDVDMPYSLSIPYSEGSKVYMDGVCHWLCEVHEDNLHGPCLVSFYLSNEMFFITPISSNLDDCFDVQALWITLAVLNGCIALISYHEESTNFHISILGEFGVIESWTKLFIVGPLSYVEHPIGVGTKGEIFFVRKDKEVALFDLCSQMIEELGHKVMFPQCHRIIIYKESISPIGGISC</sequence>
<dbReference type="EMBL" id="PSQE01000004">
    <property type="protein sequence ID" value="RHN64853.1"/>
    <property type="molecule type" value="Genomic_DNA"/>
</dbReference>
<dbReference type="OrthoDB" id="1555129at2759"/>
<evidence type="ECO:0000313" key="5">
    <source>
        <dbReference type="Proteomes" id="UP000002051"/>
    </source>
</evidence>
<dbReference type="Pfam" id="PF07734">
    <property type="entry name" value="FBA_1"/>
    <property type="match status" value="1"/>
</dbReference>
<dbReference type="NCBIfam" id="TIGR01640">
    <property type="entry name" value="F_box_assoc_1"/>
    <property type="match status" value="1"/>
</dbReference>
<dbReference type="SUPFAM" id="SSF81383">
    <property type="entry name" value="F-box domain"/>
    <property type="match status" value="1"/>
</dbReference>